<gene>
    <name evidence="1" type="ORF">NGRA_2142</name>
</gene>
<organism evidence="1 2">
    <name type="scientific">Nosema granulosis</name>
    <dbReference type="NCBI Taxonomy" id="83296"/>
    <lineage>
        <taxon>Eukaryota</taxon>
        <taxon>Fungi</taxon>
        <taxon>Fungi incertae sedis</taxon>
        <taxon>Microsporidia</taxon>
        <taxon>Nosematidae</taxon>
        <taxon>Nosema</taxon>
    </lineage>
</organism>
<protein>
    <submittedName>
        <fullName evidence="1">Uncharacterized protein</fullName>
    </submittedName>
</protein>
<dbReference type="AlphaFoldDB" id="A0A9P6H0G1"/>
<evidence type="ECO:0000313" key="2">
    <source>
        <dbReference type="Proteomes" id="UP000740883"/>
    </source>
</evidence>
<sequence length="161" mass="18043">MQNHNNEVFDMATAVKTVRPFEGEEGEDIDTWWRDLLLIGEVACWTEDNITRVAIMCLIGKALSWASQVLRGKIDQITLETLIAMTKKRFGSSSNKEVALTKFINLPTAKSNQEYSEMLRMATAINEKDIITRQTLAQMVVQNTPSDIRGCLYQAGLAANS</sequence>
<name>A0A9P6H0G1_9MICR</name>
<evidence type="ECO:0000313" key="1">
    <source>
        <dbReference type="EMBL" id="KAF9762239.1"/>
    </source>
</evidence>
<dbReference type="Proteomes" id="UP000740883">
    <property type="component" value="Unassembled WGS sequence"/>
</dbReference>
<dbReference type="OrthoDB" id="10607409at2759"/>
<proteinExistence type="predicted"/>
<dbReference type="EMBL" id="SBJO01000196">
    <property type="protein sequence ID" value="KAF9762239.1"/>
    <property type="molecule type" value="Genomic_DNA"/>
</dbReference>
<accession>A0A9P6H0G1</accession>
<comment type="caution">
    <text evidence="1">The sequence shown here is derived from an EMBL/GenBank/DDBJ whole genome shotgun (WGS) entry which is preliminary data.</text>
</comment>
<keyword evidence="2" id="KW-1185">Reference proteome</keyword>
<reference evidence="1 2" key="1">
    <citation type="journal article" date="2020" name="Genome Biol. Evol.">
        <title>Comparative genomics of strictly vertically transmitted, feminizing microsporidia endosymbionts of amphipod crustaceans.</title>
        <authorList>
            <person name="Cormier A."/>
            <person name="Chebbi M.A."/>
            <person name="Giraud I."/>
            <person name="Wattier R."/>
            <person name="Teixeira M."/>
            <person name="Gilbert C."/>
            <person name="Rigaud T."/>
            <person name="Cordaux R."/>
        </authorList>
    </citation>
    <scope>NUCLEOTIDE SEQUENCE [LARGE SCALE GENOMIC DNA]</scope>
    <source>
        <strain evidence="1 2">Ou3-Ou53</strain>
    </source>
</reference>